<evidence type="ECO:0000313" key="5">
    <source>
        <dbReference type="EMBL" id="WTR76022.1"/>
    </source>
</evidence>
<evidence type="ECO:0000259" key="4">
    <source>
        <dbReference type="SMART" id="SM00702"/>
    </source>
</evidence>
<dbReference type="Proteomes" id="UP001622594">
    <property type="component" value="Plasmid unnamed2"/>
</dbReference>
<geneLocation type="plasmid" evidence="5 6">
    <name>unnamed2</name>
</geneLocation>
<feature type="domain" description="Prolyl 4-hydroxylase alpha subunit" evidence="4">
    <location>
        <begin position="23"/>
        <end position="218"/>
    </location>
</feature>
<evidence type="ECO:0000256" key="1">
    <source>
        <dbReference type="ARBA" id="ARBA00001961"/>
    </source>
</evidence>
<keyword evidence="3" id="KW-0560">Oxidoreductase</keyword>
<dbReference type="InterPro" id="IPR044862">
    <property type="entry name" value="Pro_4_hyd_alph_FE2OG_OXY"/>
</dbReference>
<evidence type="ECO:0000256" key="2">
    <source>
        <dbReference type="ARBA" id="ARBA00022964"/>
    </source>
</evidence>
<comment type="cofactor">
    <cofactor evidence="1">
        <name>L-ascorbate</name>
        <dbReference type="ChEBI" id="CHEBI:38290"/>
    </cofactor>
</comment>
<proteinExistence type="predicted"/>
<dbReference type="RefSeq" id="WP_327167007.1">
    <property type="nucleotide sequence ID" value="NZ_CP108063.1"/>
</dbReference>
<evidence type="ECO:0000313" key="6">
    <source>
        <dbReference type="Proteomes" id="UP001622594"/>
    </source>
</evidence>
<reference evidence="5 6" key="1">
    <citation type="submission" date="2022-10" db="EMBL/GenBank/DDBJ databases">
        <title>The complete genomes of actinobacterial strains from the NBC collection.</title>
        <authorList>
            <person name="Joergensen T.S."/>
            <person name="Alvarez Arevalo M."/>
            <person name="Sterndorff E.B."/>
            <person name="Faurdal D."/>
            <person name="Vuksanovic O."/>
            <person name="Mourched A.-S."/>
            <person name="Charusanti P."/>
            <person name="Shaw S."/>
            <person name="Blin K."/>
            <person name="Weber T."/>
        </authorList>
    </citation>
    <scope>NUCLEOTIDE SEQUENCE [LARGE SCALE GENOMIC DNA]</scope>
    <source>
        <strain evidence="5 6">NBC_00123</strain>
        <plasmid evidence="5 6">unnamed2</plasmid>
    </source>
</reference>
<accession>A0ABZ1LNQ0</accession>
<keyword evidence="6" id="KW-1185">Reference proteome</keyword>
<dbReference type="Pfam" id="PF13640">
    <property type="entry name" value="2OG-FeII_Oxy_3"/>
    <property type="match status" value="1"/>
</dbReference>
<dbReference type="SMART" id="SM00702">
    <property type="entry name" value="P4Hc"/>
    <property type="match status" value="1"/>
</dbReference>
<dbReference type="InterPro" id="IPR006620">
    <property type="entry name" value="Pro_4_hyd_alph"/>
</dbReference>
<keyword evidence="2" id="KW-0223">Dioxygenase</keyword>
<organism evidence="5 6">
    <name type="scientific">Streptomyces zaomyceticus</name>
    <dbReference type="NCBI Taxonomy" id="68286"/>
    <lineage>
        <taxon>Bacteria</taxon>
        <taxon>Bacillati</taxon>
        <taxon>Actinomycetota</taxon>
        <taxon>Actinomycetes</taxon>
        <taxon>Kitasatosporales</taxon>
        <taxon>Streptomycetaceae</taxon>
        <taxon>Streptomyces</taxon>
    </lineage>
</organism>
<protein>
    <submittedName>
        <fullName evidence="5">2OG-Fe(II) oxygenase</fullName>
    </submittedName>
</protein>
<keyword evidence="5" id="KW-0614">Plasmid</keyword>
<evidence type="ECO:0000256" key="3">
    <source>
        <dbReference type="ARBA" id="ARBA00023002"/>
    </source>
</evidence>
<dbReference type="EMBL" id="CP108190">
    <property type="protein sequence ID" value="WTR76022.1"/>
    <property type="molecule type" value="Genomic_DNA"/>
</dbReference>
<sequence>MNLSSLLAAPATNPHARMHSAGERYVVIDDLLPAADFEATAEAFTRIRLKPVLSTIDPVYDGFAHRGGEERQELARNADDTPRWQRAVKEQITAHLDLLAAPGRAEHLSLTLSAWGYPAGSRLGWHNDAGAGRIGAYVYFTHRAWDSAWGGGLTVFDEESRADAADGAALVNSARHPTLILPRPNRLVVFRAHTMHAVQRVDTTAGDRLRRTWTGFITEDTP</sequence>
<name>A0ABZ1LNQ0_9ACTN</name>
<dbReference type="Gene3D" id="2.60.120.620">
    <property type="entry name" value="q2cbj1_9rhob like domain"/>
    <property type="match status" value="1"/>
</dbReference>
<gene>
    <name evidence="5" type="ORF">OG814_42930</name>
</gene>